<name>A0A7T6ZCF0_9BACI</name>
<dbReference type="InterPro" id="IPR021560">
    <property type="entry name" value="DUF3021"/>
</dbReference>
<keyword evidence="1" id="KW-0812">Transmembrane</keyword>
<keyword evidence="3" id="KW-1185">Reference proteome</keyword>
<evidence type="ECO:0000256" key="1">
    <source>
        <dbReference type="SAM" id="Phobius"/>
    </source>
</evidence>
<gene>
    <name evidence="2" type="ORF">HUG20_13520</name>
</gene>
<dbReference type="AlphaFoldDB" id="A0A7T6ZCF0"/>
<feature type="transmembrane region" description="Helical" evidence="1">
    <location>
        <begin position="72"/>
        <end position="93"/>
    </location>
</feature>
<dbReference type="Proteomes" id="UP000595349">
    <property type="component" value="Chromosome"/>
</dbReference>
<dbReference type="EMBL" id="CP054706">
    <property type="protein sequence ID" value="QQK80812.1"/>
    <property type="molecule type" value="Genomic_DNA"/>
</dbReference>
<organism evidence="2 3">
    <name type="scientific">Salicibibacter cibi</name>
    <dbReference type="NCBI Taxonomy" id="2743001"/>
    <lineage>
        <taxon>Bacteria</taxon>
        <taxon>Bacillati</taxon>
        <taxon>Bacillota</taxon>
        <taxon>Bacilli</taxon>
        <taxon>Bacillales</taxon>
        <taxon>Bacillaceae</taxon>
        <taxon>Salicibibacter</taxon>
    </lineage>
</organism>
<evidence type="ECO:0000313" key="2">
    <source>
        <dbReference type="EMBL" id="QQK80812.1"/>
    </source>
</evidence>
<dbReference type="RefSeq" id="WP_200085178.1">
    <property type="nucleotide sequence ID" value="NZ_CP054706.1"/>
</dbReference>
<feature type="transmembrane region" description="Helical" evidence="1">
    <location>
        <begin position="99"/>
        <end position="122"/>
    </location>
</feature>
<protein>
    <submittedName>
        <fullName evidence="2">DUF3021 domain-containing protein</fullName>
    </submittedName>
</protein>
<dbReference type="KEGG" id="scib:HUG20_13520"/>
<keyword evidence="1" id="KW-1133">Transmembrane helix</keyword>
<sequence>MLREMVERSLGGLGFACVITFVALTILTVQDIEVPVAQVWVYMLGSMILGVYFGVSSFFFEIEKWSPLKQVAVHFGLSIMLWFLIAIFMAGWIPFTLRSIVLSFGMFTALYVFFWFAFRAYFKKIEADMNDSVK</sequence>
<accession>A0A7T6ZCF0</accession>
<evidence type="ECO:0000313" key="3">
    <source>
        <dbReference type="Proteomes" id="UP000595349"/>
    </source>
</evidence>
<dbReference type="Pfam" id="PF11457">
    <property type="entry name" value="DUF3021"/>
    <property type="match status" value="1"/>
</dbReference>
<feature type="transmembrane region" description="Helical" evidence="1">
    <location>
        <begin position="9"/>
        <end position="27"/>
    </location>
</feature>
<reference evidence="2 3" key="1">
    <citation type="submission" date="2020-06" db="EMBL/GenBank/DDBJ databases">
        <title>Genomic analysis of Salicibibacter sp. NKC21-4.</title>
        <authorList>
            <person name="Oh Y.J."/>
        </authorList>
    </citation>
    <scope>NUCLEOTIDE SEQUENCE [LARGE SCALE GENOMIC DNA]</scope>
    <source>
        <strain evidence="2 3">NKC21-4</strain>
    </source>
</reference>
<keyword evidence="1" id="KW-0472">Membrane</keyword>
<feature type="transmembrane region" description="Helical" evidence="1">
    <location>
        <begin position="39"/>
        <end position="60"/>
    </location>
</feature>
<proteinExistence type="predicted"/>